<gene>
    <name evidence="2" type="primary">alc</name>
    <name evidence="5" type="ORF">CGLY_01915</name>
</gene>
<dbReference type="InterPro" id="IPR005164">
    <property type="entry name" value="Allantoicase"/>
</dbReference>
<evidence type="ECO:0000259" key="4">
    <source>
        <dbReference type="Pfam" id="PF03561"/>
    </source>
</evidence>
<dbReference type="eggNOG" id="COG4266">
    <property type="taxonomic scope" value="Bacteria"/>
</dbReference>
<dbReference type="EC" id="3.5.3.4" evidence="2"/>
<dbReference type="PANTHER" id="PTHR12045:SF3">
    <property type="entry name" value="INACTIVE ALLANTOICASE-RELATED"/>
    <property type="match status" value="1"/>
</dbReference>
<dbReference type="GO" id="GO:0006144">
    <property type="term" value="P:purine nucleobase metabolic process"/>
    <property type="evidence" value="ECO:0007669"/>
    <property type="project" value="UniProtKB-KW"/>
</dbReference>
<keyword evidence="2" id="KW-0378">Hydrolase</keyword>
<accession>X5E856</accession>
<feature type="domain" description="Allantoicase" evidence="4">
    <location>
        <begin position="180"/>
        <end position="315"/>
    </location>
</feature>
<dbReference type="GO" id="GO:0000256">
    <property type="term" value="P:allantoin catabolic process"/>
    <property type="evidence" value="ECO:0007669"/>
    <property type="project" value="UniProtKB-UniRule"/>
</dbReference>
<dbReference type="UniPathway" id="UPA00395">
    <property type="reaction ID" value="UER00654"/>
</dbReference>
<comment type="similarity">
    <text evidence="1 2">Belongs to the allantoicase family.</text>
</comment>
<protein>
    <recommendedName>
        <fullName evidence="2">Probable allantoicase</fullName>
        <ecNumber evidence="2">3.5.3.4</ecNumber>
    </recommendedName>
    <alternativeName>
        <fullName evidence="2">Allantoate amidinohydrolase</fullName>
    </alternativeName>
</protein>
<dbReference type="EMBL" id="CP006842">
    <property type="protein sequence ID" value="AHW62831.1"/>
    <property type="molecule type" value="Genomic_DNA"/>
</dbReference>
<dbReference type="SUPFAM" id="SSF49785">
    <property type="entry name" value="Galactose-binding domain-like"/>
    <property type="match status" value="2"/>
</dbReference>
<dbReference type="HAMAP" id="MF_00813">
    <property type="entry name" value="Allantoicase"/>
    <property type="match status" value="1"/>
</dbReference>
<organism evidence="5 6">
    <name type="scientific">Corynebacterium glyciniphilum AJ 3170</name>
    <dbReference type="NCBI Taxonomy" id="1404245"/>
    <lineage>
        <taxon>Bacteria</taxon>
        <taxon>Bacillati</taxon>
        <taxon>Actinomycetota</taxon>
        <taxon>Actinomycetes</taxon>
        <taxon>Mycobacteriales</taxon>
        <taxon>Corynebacteriaceae</taxon>
        <taxon>Corynebacterium</taxon>
    </lineage>
</organism>
<evidence type="ECO:0000313" key="5">
    <source>
        <dbReference type="EMBL" id="AHW62831.1"/>
    </source>
</evidence>
<evidence type="ECO:0000313" key="6">
    <source>
        <dbReference type="Proteomes" id="UP000023703"/>
    </source>
</evidence>
<dbReference type="InterPro" id="IPR008979">
    <property type="entry name" value="Galactose-bd-like_sf"/>
</dbReference>
<evidence type="ECO:0000256" key="3">
    <source>
        <dbReference type="SAM" id="MobiDB-lite"/>
    </source>
</evidence>
<dbReference type="Gene3D" id="2.60.120.260">
    <property type="entry name" value="Galactose-binding domain-like"/>
    <property type="match status" value="2"/>
</dbReference>
<sequence length="399" mass="43754">MTDLAARANGGSVLSASDEFFVPKESLIRSTDPVSRKGESGERGGMYDGWETRRRRDGESDWVIVRLGEPGLVDHIVVDTAFFRGNYPAAITIETIYHLGHPTNDELEQNQRWTTAVAHGACQGDSKNEFSLESPVAATHVRLWIHPDGGVARLHVLGRVLPDPRRHHTNSFDVAALDNGGTVVDQSDNFFNPASNVIRRGAASTTKDGWETRRRRGPGHDWLRVRLGSEARIQQIVIDTSCYIGNAPQQFQVSVCTSTEENPGEDAGWTTLLGKQSLLADQVHYFIPEVSTTATHVQLDIFPDGGLARFRIIGLPTLQAREETALRWLAVLPIDTATELLRQIGSTMDPSLFVSAAGSAHSISTLVEALDAASDSAVGETLCRLVNVEEELRERVATW</sequence>
<dbReference type="Proteomes" id="UP000023703">
    <property type="component" value="Chromosome"/>
</dbReference>
<dbReference type="InterPro" id="IPR015908">
    <property type="entry name" value="Allantoicase_dom"/>
</dbReference>
<evidence type="ECO:0000256" key="2">
    <source>
        <dbReference type="HAMAP-Rule" id="MF_00813"/>
    </source>
</evidence>
<keyword evidence="2" id="KW-0659">Purine metabolism</keyword>
<feature type="domain" description="Allantoicase" evidence="4">
    <location>
        <begin position="10"/>
        <end position="160"/>
    </location>
</feature>
<feature type="region of interest" description="Disordered" evidence="3">
    <location>
        <begin position="31"/>
        <end position="52"/>
    </location>
</feature>
<dbReference type="KEGG" id="cgy:CGLY_01915"/>
<dbReference type="PANTHER" id="PTHR12045">
    <property type="entry name" value="ALLANTOICASE"/>
    <property type="match status" value="1"/>
</dbReference>
<name>X5E856_9CORY</name>
<comment type="catalytic activity">
    <reaction evidence="2">
        <text>allantoate + H2O = (S)-ureidoglycolate + urea</text>
        <dbReference type="Rhea" id="RHEA:11016"/>
        <dbReference type="ChEBI" id="CHEBI:15377"/>
        <dbReference type="ChEBI" id="CHEBI:16199"/>
        <dbReference type="ChEBI" id="CHEBI:17536"/>
        <dbReference type="ChEBI" id="CHEBI:57296"/>
        <dbReference type="EC" id="3.5.3.4"/>
    </reaction>
</comment>
<dbReference type="AlphaFoldDB" id="X5E856"/>
<dbReference type="STRING" id="1404245.CGLY_01915"/>
<dbReference type="HOGENOM" id="CLU_038797_1_0_11"/>
<dbReference type="GO" id="GO:0004037">
    <property type="term" value="F:allantoicase activity"/>
    <property type="evidence" value="ECO:0007669"/>
    <property type="project" value="UniProtKB-UniRule"/>
</dbReference>
<dbReference type="Pfam" id="PF03561">
    <property type="entry name" value="Allantoicase"/>
    <property type="match status" value="2"/>
</dbReference>
<dbReference type="NCBIfam" id="TIGR02961">
    <property type="entry name" value="allantoicase"/>
    <property type="match status" value="1"/>
</dbReference>
<comment type="pathway">
    <text evidence="2">Nitrogen metabolism; (S)-allantoin degradation; (S)-ureidoglycolate from allantoate (aminidohydrolase route): step 1/1.</text>
</comment>
<reference evidence="5 6" key="1">
    <citation type="journal article" date="2015" name="Int. J. Syst. Evol. Microbiol.">
        <title>Revisiting Corynebacterium glyciniphilum (ex Kubota et al., 1972) sp. nov., nom. rev., isolated from putrefied banana.</title>
        <authorList>
            <person name="Al-Dilaimi A."/>
            <person name="Bednarz H."/>
            <person name="Lomker A."/>
            <person name="Niehaus K."/>
            <person name="Kalinowski J."/>
            <person name="Ruckert C."/>
        </authorList>
    </citation>
    <scope>NUCLEOTIDE SEQUENCE [LARGE SCALE GENOMIC DNA]</scope>
    <source>
        <strain evidence="5">AJ 3170</strain>
    </source>
</reference>
<keyword evidence="6" id="KW-1185">Reference proteome</keyword>
<evidence type="ECO:0000256" key="1">
    <source>
        <dbReference type="ARBA" id="ARBA00009242"/>
    </source>
</evidence>
<proteinExistence type="inferred from homology"/>